<dbReference type="Proteomes" id="UP000637423">
    <property type="component" value="Unassembled WGS sequence"/>
</dbReference>
<dbReference type="Pfam" id="PF07301">
    <property type="entry name" value="DUF1453"/>
    <property type="match status" value="1"/>
</dbReference>
<reference evidence="2" key="2">
    <citation type="submission" date="2020-09" db="EMBL/GenBank/DDBJ databases">
        <authorList>
            <person name="Sun Q."/>
            <person name="Zhou Y."/>
        </authorList>
    </citation>
    <scope>NUCLEOTIDE SEQUENCE</scope>
    <source>
        <strain evidence="2">CGMCC 1.10998</strain>
    </source>
</reference>
<comment type="caution">
    <text evidence="2">The sequence shown here is derived from an EMBL/GenBank/DDBJ whole genome shotgun (WGS) entry which is preliminary data.</text>
</comment>
<feature type="transmembrane region" description="Helical" evidence="1">
    <location>
        <begin position="134"/>
        <end position="152"/>
    </location>
</feature>
<dbReference type="EMBL" id="BMED01000006">
    <property type="protein sequence ID" value="GGC95507.1"/>
    <property type="molecule type" value="Genomic_DNA"/>
</dbReference>
<gene>
    <name evidence="2" type="ORF">GCM10011396_48600</name>
</gene>
<dbReference type="InterPro" id="IPR058247">
    <property type="entry name" value="DUF1453"/>
</dbReference>
<feature type="transmembrane region" description="Helical" evidence="1">
    <location>
        <begin position="35"/>
        <end position="54"/>
    </location>
</feature>
<name>A0A916XQJ1_9BURK</name>
<evidence type="ECO:0008006" key="4">
    <source>
        <dbReference type="Google" id="ProtNLM"/>
    </source>
</evidence>
<feature type="transmembrane region" description="Helical" evidence="1">
    <location>
        <begin position="92"/>
        <end position="114"/>
    </location>
</feature>
<evidence type="ECO:0000256" key="1">
    <source>
        <dbReference type="SAM" id="Phobius"/>
    </source>
</evidence>
<protein>
    <recommendedName>
        <fullName evidence="4">DUF1453 domain-containing protein</fullName>
    </recommendedName>
</protein>
<feature type="transmembrane region" description="Helical" evidence="1">
    <location>
        <begin position="60"/>
        <end position="80"/>
    </location>
</feature>
<dbReference type="AlphaFoldDB" id="A0A916XQJ1"/>
<organism evidence="2 3">
    <name type="scientific">Undibacterium terreum</name>
    <dbReference type="NCBI Taxonomy" id="1224302"/>
    <lineage>
        <taxon>Bacteria</taxon>
        <taxon>Pseudomonadati</taxon>
        <taxon>Pseudomonadota</taxon>
        <taxon>Betaproteobacteria</taxon>
        <taxon>Burkholderiales</taxon>
        <taxon>Oxalobacteraceae</taxon>
        <taxon>Undibacterium</taxon>
    </lineage>
</organism>
<proteinExistence type="predicted"/>
<keyword evidence="1" id="KW-0472">Membrane</keyword>
<accession>A0A916XQJ1</accession>
<evidence type="ECO:0000313" key="3">
    <source>
        <dbReference type="Proteomes" id="UP000637423"/>
    </source>
</evidence>
<sequence length="179" mass="19760">MVVSSLLPVVLVPLLGWRLYSRYRKLVGKQTPRVGKLWASMLLFPLLFILIGVGALRDTLSFECLLGGGVIGVALAYWGLKLTRYENGPEGLAYTPNFYMGIALMSLFVGRLAYRFMQIYSAGGIPDAHTNGYGINPGTTLVLGIVFCYYPIYSAGILRWRNNNLSKLSKLATLEAQSE</sequence>
<feature type="transmembrane region" description="Helical" evidence="1">
    <location>
        <begin position="6"/>
        <end position="23"/>
    </location>
</feature>
<keyword evidence="3" id="KW-1185">Reference proteome</keyword>
<keyword evidence="1" id="KW-0812">Transmembrane</keyword>
<evidence type="ECO:0000313" key="2">
    <source>
        <dbReference type="EMBL" id="GGC95507.1"/>
    </source>
</evidence>
<keyword evidence="1" id="KW-1133">Transmembrane helix</keyword>
<dbReference type="RefSeq" id="WP_188568731.1">
    <property type="nucleotide sequence ID" value="NZ_BMED01000006.1"/>
</dbReference>
<reference evidence="2" key="1">
    <citation type="journal article" date="2014" name="Int. J. Syst. Evol. Microbiol.">
        <title>Complete genome sequence of Corynebacterium casei LMG S-19264T (=DSM 44701T), isolated from a smear-ripened cheese.</title>
        <authorList>
            <consortium name="US DOE Joint Genome Institute (JGI-PGF)"/>
            <person name="Walter F."/>
            <person name="Albersmeier A."/>
            <person name="Kalinowski J."/>
            <person name="Ruckert C."/>
        </authorList>
    </citation>
    <scope>NUCLEOTIDE SEQUENCE</scope>
    <source>
        <strain evidence="2">CGMCC 1.10998</strain>
    </source>
</reference>